<gene>
    <name evidence="1" type="ORF">ABDK96_15130</name>
</gene>
<name>A0ABV0ILG6_9MICC</name>
<organism evidence="1 2">
    <name type="scientific">Citricoccus nitrophenolicus</name>
    <dbReference type="NCBI Taxonomy" id="863575"/>
    <lineage>
        <taxon>Bacteria</taxon>
        <taxon>Bacillati</taxon>
        <taxon>Actinomycetota</taxon>
        <taxon>Actinomycetes</taxon>
        <taxon>Micrococcales</taxon>
        <taxon>Micrococcaceae</taxon>
        <taxon>Citricoccus</taxon>
    </lineage>
</organism>
<comment type="caution">
    <text evidence="1">The sequence shown here is derived from an EMBL/GenBank/DDBJ whole genome shotgun (WGS) entry which is preliminary data.</text>
</comment>
<sequence>MRWDGLFADLEAQLAHGRWQDTETEAAELTRGERASIVLADRLRGAIGAPLTVMLEDGQRLQLTVSTVGSSWIGGSDRSGSLVLNLDAVAAIDSPLSVTTPESSPGRRHLGIGSLYRSLSRARAGVLVSGRDGRVLGEGTIDRVGLDHLDLAVHPRDEQRRGRNVRGLRVIPYGAIHLVRSAHTSSV</sequence>
<accession>A0ABV0ILG6</accession>
<protein>
    <submittedName>
        <fullName evidence="1">Uncharacterized protein</fullName>
    </submittedName>
</protein>
<dbReference type="RefSeq" id="WP_347921667.1">
    <property type="nucleotide sequence ID" value="NZ_JBDXMX010000008.1"/>
</dbReference>
<evidence type="ECO:0000313" key="2">
    <source>
        <dbReference type="Proteomes" id="UP001484097"/>
    </source>
</evidence>
<proteinExistence type="predicted"/>
<evidence type="ECO:0000313" key="1">
    <source>
        <dbReference type="EMBL" id="MEO9249016.1"/>
    </source>
</evidence>
<dbReference type="Proteomes" id="UP001484097">
    <property type="component" value="Unassembled WGS sequence"/>
</dbReference>
<reference evidence="1 2" key="1">
    <citation type="submission" date="2024-05" db="EMBL/GenBank/DDBJ databases">
        <authorList>
            <person name="Yi C."/>
        </authorList>
    </citation>
    <scope>NUCLEOTIDE SEQUENCE [LARGE SCALE GENOMIC DNA]</scope>
    <source>
        <strain evidence="1 2">XS13</strain>
    </source>
</reference>
<keyword evidence="2" id="KW-1185">Reference proteome</keyword>
<dbReference type="EMBL" id="JBDXMX010000008">
    <property type="protein sequence ID" value="MEO9249016.1"/>
    <property type="molecule type" value="Genomic_DNA"/>
</dbReference>